<evidence type="ECO:0000313" key="1">
    <source>
        <dbReference type="EMBL" id="PQQ18393.1"/>
    </source>
</evidence>
<sequence>MDQIYGLECLADVKAMQRPKAKLRKANTPRLGYLRVPKRYGAHLRYLRAPKRYEAYWDEMMRLELRTEMPCSLRKKMLCLSA</sequence>
<accession>A0A314ZJ52</accession>
<proteinExistence type="predicted"/>
<gene>
    <name evidence="1" type="ORF">Pyn_23487</name>
</gene>
<organism evidence="1 2">
    <name type="scientific">Prunus yedoensis var. nudiflora</name>
    <dbReference type="NCBI Taxonomy" id="2094558"/>
    <lineage>
        <taxon>Eukaryota</taxon>
        <taxon>Viridiplantae</taxon>
        <taxon>Streptophyta</taxon>
        <taxon>Embryophyta</taxon>
        <taxon>Tracheophyta</taxon>
        <taxon>Spermatophyta</taxon>
        <taxon>Magnoliopsida</taxon>
        <taxon>eudicotyledons</taxon>
        <taxon>Gunneridae</taxon>
        <taxon>Pentapetalae</taxon>
        <taxon>rosids</taxon>
        <taxon>fabids</taxon>
        <taxon>Rosales</taxon>
        <taxon>Rosaceae</taxon>
        <taxon>Amygdaloideae</taxon>
        <taxon>Amygdaleae</taxon>
        <taxon>Prunus</taxon>
    </lineage>
</organism>
<protein>
    <submittedName>
        <fullName evidence="1">Uncharacterized protein</fullName>
    </submittedName>
</protein>
<comment type="caution">
    <text evidence="1">The sequence shown here is derived from an EMBL/GenBank/DDBJ whole genome shotgun (WGS) entry which is preliminary data.</text>
</comment>
<name>A0A314ZJ52_PRUYE</name>
<reference evidence="1 2" key="1">
    <citation type="submission" date="2018-02" db="EMBL/GenBank/DDBJ databases">
        <title>Draft genome of wild Prunus yedoensis var. nudiflora.</title>
        <authorList>
            <person name="Baek S."/>
            <person name="Kim J.-H."/>
            <person name="Choi K."/>
            <person name="Kim G.-B."/>
            <person name="Cho A."/>
            <person name="Jang H."/>
            <person name="Shin C.-H."/>
            <person name="Yu H.-J."/>
            <person name="Mun J.-H."/>
        </authorList>
    </citation>
    <scope>NUCLEOTIDE SEQUENCE [LARGE SCALE GENOMIC DNA]</scope>
    <source>
        <strain evidence="2">cv. Jeju island</strain>
        <tissue evidence="1">Leaf</tissue>
    </source>
</reference>
<dbReference type="Proteomes" id="UP000250321">
    <property type="component" value="Unassembled WGS sequence"/>
</dbReference>
<dbReference type="EMBL" id="PJQY01000110">
    <property type="protein sequence ID" value="PQQ18393.1"/>
    <property type="molecule type" value="Genomic_DNA"/>
</dbReference>
<evidence type="ECO:0000313" key="2">
    <source>
        <dbReference type="Proteomes" id="UP000250321"/>
    </source>
</evidence>
<keyword evidence="2" id="KW-1185">Reference proteome</keyword>
<dbReference type="AlphaFoldDB" id="A0A314ZJ52"/>